<dbReference type="OrthoDB" id="9972865at2759"/>
<dbReference type="GO" id="GO:0005615">
    <property type="term" value="C:extracellular space"/>
    <property type="evidence" value="ECO:0007669"/>
    <property type="project" value="InterPro"/>
</dbReference>
<keyword evidence="6" id="KW-0325">Glycoprotein</keyword>
<dbReference type="PANTHER" id="PTHR13866:SF14">
    <property type="entry name" value="BM-40"/>
    <property type="match status" value="1"/>
</dbReference>
<evidence type="ECO:0000256" key="2">
    <source>
        <dbReference type="ARBA" id="ARBA00022525"/>
    </source>
</evidence>
<dbReference type="Gene3D" id="1.10.238.10">
    <property type="entry name" value="EF-hand"/>
    <property type="match status" value="1"/>
</dbReference>
<dbReference type="InterPro" id="IPR003645">
    <property type="entry name" value="Fol_N"/>
</dbReference>
<accession>A0A482VME7</accession>
<dbReference type="GO" id="GO:0005518">
    <property type="term" value="F:collagen binding"/>
    <property type="evidence" value="ECO:0007669"/>
    <property type="project" value="TreeGrafter"/>
</dbReference>
<dbReference type="Pfam" id="PF10591">
    <property type="entry name" value="SPARC_Ca_bdg"/>
    <property type="match status" value="1"/>
</dbReference>
<evidence type="ECO:0000256" key="7">
    <source>
        <dbReference type="SAM" id="MobiDB-lite"/>
    </source>
</evidence>
<dbReference type="GO" id="GO:0050840">
    <property type="term" value="F:extracellular matrix binding"/>
    <property type="evidence" value="ECO:0007669"/>
    <property type="project" value="TreeGrafter"/>
</dbReference>
<feature type="domain" description="Follistatin-like" evidence="9">
    <location>
        <begin position="102"/>
        <end position="125"/>
    </location>
</feature>
<dbReference type="InterPro" id="IPR015369">
    <property type="entry name" value="Follistatin/Osteonectin_EGF"/>
</dbReference>
<evidence type="ECO:0000256" key="3">
    <source>
        <dbReference type="ARBA" id="ARBA00022530"/>
    </source>
</evidence>
<dbReference type="Gene3D" id="3.30.60.30">
    <property type="match status" value="1"/>
</dbReference>
<evidence type="ECO:0000313" key="11">
    <source>
        <dbReference type="Proteomes" id="UP000292052"/>
    </source>
</evidence>
<name>A0A482VME7_ASBVE</name>
<dbReference type="STRING" id="1661398.A0A482VME7"/>
<dbReference type="SUPFAM" id="SSF47473">
    <property type="entry name" value="EF-hand"/>
    <property type="match status" value="1"/>
</dbReference>
<dbReference type="Pfam" id="PF09289">
    <property type="entry name" value="FOLN"/>
    <property type="match status" value="1"/>
</dbReference>
<keyword evidence="5" id="KW-1015">Disulfide bond</keyword>
<proteinExistence type="predicted"/>
<feature type="compositionally biased region" description="Basic and acidic residues" evidence="7">
    <location>
        <begin position="66"/>
        <end position="80"/>
    </location>
</feature>
<dbReference type="CDD" id="cd01328">
    <property type="entry name" value="FSL_SPARC"/>
    <property type="match status" value="1"/>
</dbReference>
<dbReference type="EMBL" id="QDEB01085079">
    <property type="protein sequence ID" value="RZC33853.1"/>
    <property type="molecule type" value="Genomic_DNA"/>
</dbReference>
<dbReference type="SMART" id="SM00274">
    <property type="entry name" value="FOLN"/>
    <property type="match status" value="1"/>
</dbReference>
<comment type="subcellular location">
    <subcellularLocation>
        <location evidence="1">Secreted</location>
        <location evidence="1">Extracellular space</location>
        <location evidence="1">Extracellular matrix</location>
    </subcellularLocation>
</comment>
<dbReference type="PANTHER" id="PTHR13866">
    <property type="entry name" value="SPARC OSTEONECTIN"/>
    <property type="match status" value="1"/>
</dbReference>
<evidence type="ECO:0000256" key="1">
    <source>
        <dbReference type="ARBA" id="ARBA00004498"/>
    </source>
</evidence>
<evidence type="ECO:0000313" key="10">
    <source>
        <dbReference type="EMBL" id="RZC33853.1"/>
    </source>
</evidence>
<dbReference type="PROSITE" id="PS00613">
    <property type="entry name" value="OSTEONECTIN_2"/>
    <property type="match status" value="1"/>
</dbReference>
<dbReference type="SUPFAM" id="SSF100895">
    <property type="entry name" value="Kazal-type serine protease inhibitors"/>
    <property type="match status" value="1"/>
</dbReference>
<evidence type="ECO:0000259" key="9">
    <source>
        <dbReference type="SMART" id="SM00274"/>
    </source>
</evidence>
<evidence type="ECO:0000256" key="4">
    <source>
        <dbReference type="ARBA" id="ARBA00022729"/>
    </source>
</evidence>
<reference evidence="10 11" key="1">
    <citation type="submission" date="2017-03" db="EMBL/GenBank/DDBJ databases">
        <title>Genome of the blue death feigning beetle - Asbolus verrucosus.</title>
        <authorList>
            <person name="Rider S.D."/>
        </authorList>
    </citation>
    <scope>NUCLEOTIDE SEQUENCE [LARGE SCALE GENOMIC DNA]</scope>
    <source>
        <strain evidence="10">Butters</strain>
        <tissue evidence="10">Head and leg muscle</tissue>
    </source>
</reference>
<keyword evidence="3" id="KW-0272">Extracellular matrix</keyword>
<feature type="signal peptide" evidence="8">
    <location>
        <begin position="1"/>
        <end position="21"/>
    </location>
</feature>
<dbReference type="GO" id="GO:0005509">
    <property type="term" value="F:calcium ion binding"/>
    <property type="evidence" value="ECO:0007669"/>
    <property type="project" value="InterPro"/>
</dbReference>
<organism evidence="10 11">
    <name type="scientific">Asbolus verrucosus</name>
    <name type="common">Desert ironclad beetle</name>
    <dbReference type="NCBI Taxonomy" id="1661398"/>
    <lineage>
        <taxon>Eukaryota</taxon>
        <taxon>Metazoa</taxon>
        <taxon>Ecdysozoa</taxon>
        <taxon>Arthropoda</taxon>
        <taxon>Hexapoda</taxon>
        <taxon>Insecta</taxon>
        <taxon>Pterygota</taxon>
        <taxon>Neoptera</taxon>
        <taxon>Endopterygota</taxon>
        <taxon>Coleoptera</taxon>
        <taxon>Polyphaga</taxon>
        <taxon>Cucujiformia</taxon>
        <taxon>Tenebrionidae</taxon>
        <taxon>Pimeliinae</taxon>
        <taxon>Asbolus</taxon>
    </lineage>
</organism>
<sequence length="275" mass="32457">MKFLHLSLLLLVFLLVTEGFAEKPVSFAHYSYIFIIKTIYDVQKKHKKFRKHRKPVTEELNSASDSKVEEGSKDAEKNDVEAPPELPSNEEFLDNRVPLIDPCIKVHCGAGRVCEVDTEGEPQCVCIPTCPVETEPRRKVCSNHNETWTSDCAVYQQRCLCDRGDSECKGERYKHVHIEYYGECREMRECTKDEMADFPRRMRDWLFNIMRDLADRSELTPHYLKMEREAESNMTRRWTNAAIWKFCDLDGFPPDRYYFYSPLLRFNAFYLMFVQ</sequence>
<dbReference type="InterPro" id="IPR001999">
    <property type="entry name" value="Osteonectin_CS"/>
</dbReference>
<dbReference type="InterPro" id="IPR011992">
    <property type="entry name" value="EF-hand-dom_pair"/>
</dbReference>
<protein>
    <submittedName>
        <fullName evidence="10">SPARC</fullName>
    </submittedName>
</protein>
<evidence type="ECO:0000256" key="5">
    <source>
        <dbReference type="ARBA" id="ARBA00023157"/>
    </source>
</evidence>
<dbReference type="AlphaFoldDB" id="A0A482VME7"/>
<keyword evidence="11" id="KW-1185">Reference proteome</keyword>
<keyword evidence="2" id="KW-0964">Secreted</keyword>
<dbReference type="InterPro" id="IPR037641">
    <property type="entry name" value="SPARC_FS"/>
</dbReference>
<dbReference type="SUPFAM" id="SSF57196">
    <property type="entry name" value="EGF/Laminin"/>
    <property type="match status" value="1"/>
</dbReference>
<dbReference type="Proteomes" id="UP000292052">
    <property type="component" value="Unassembled WGS sequence"/>
</dbReference>
<dbReference type="InterPro" id="IPR036058">
    <property type="entry name" value="Kazal_dom_sf"/>
</dbReference>
<feature type="region of interest" description="Disordered" evidence="7">
    <location>
        <begin position="52"/>
        <end position="90"/>
    </location>
</feature>
<comment type="caution">
    <text evidence="10">The sequence shown here is derived from an EMBL/GenBank/DDBJ whole genome shotgun (WGS) entry which is preliminary data.</text>
</comment>
<dbReference type="InterPro" id="IPR019577">
    <property type="entry name" value="SPARC/Testican_Ca-bd-dom"/>
</dbReference>
<evidence type="ECO:0000256" key="6">
    <source>
        <dbReference type="ARBA" id="ARBA00023180"/>
    </source>
</evidence>
<gene>
    <name evidence="10" type="ORF">BDFB_003958</name>
</gene>
<evidence type="ECO:0000256" key="8">
    <source>
        <dbReference type="SAM" id="SignalP"/>
    </source>
</evidence>
<feature type="chain" id="PRO_5019748064" evidence="8">
    <location>
        <begin position="22"/>
        <end position="275"/>
    </location>
</feature>
<keyword evidence="4 8" id="KW-0732">Signal</keyword>